<name>A0A918H2E9_9ACTN</name>
<evidence type="ECO:0000256" key="1">
    <source>
        <dbReference type="SAM" id="SignalP"/>
    </source>
</evidence>
<dbReference type="RefSeq" id="WP_019887052.1">
    <property type="nucleotide sequence ID" value="NZ_BMQQ01000010.1"/>
</dbReference>
<dbReference type="InterPro" id="IPR005135">
    <property type="entry name" value="Endo/exonuclease/phosphatase"/>
</dbReference>
<evidence type="ECO:0000313" key="3">
    <source>
        <dbReference type="EMBL" id="GGT34441.1"/>
    </source>
</evidence>
<dbReference type="Proteomes" id="UP000619486">
    <property type="component" value="Unassembled WGS sequence"/>
</dbReference>
<keyword evidence="4" id="KW-1185">Reference proteome</keyword>
<dbReference type="EMBL" id="BMQQ01000010">
    <property type="protein sequence ID" value="GGT34441.1"/>
    <property type="molecule type" value="Genomic_DNA"/>
</dbReference>
<dbReference type="AlphaFoldDB" id="A0A918H2E9"/>
<feature type="domain" description="Endonuclease/exonuclease/phosphatase" evidence="2">
    <location>
        <begin position="37"/>
        <end position="306"/>
    </location>
</feature>
<keyword evidence="1" id="KW-0732">Signal</keyword>
<dbReference type="SUPFAM" id="SSF56219">
    <property type="entry name" value="DNase I-like"/>
    <property type="match status" value="1"/>
</dbReference>
<protein>
    <recommendedName>
        <fullName evidence="2">Endonuclease/exonuclease/phosphatase domain-containing protein</fullName>
    </recommendedName>
</protein>
<feature type="signal peptide" evidence="1">
    <location>
        <begin position="1"/>
        <end position="23"/>
    </location>
</feature>
<evidence type="ECO:0000313" key="4">
    <source>
        <dbReference type="Proteomes" id="UP000619486"/>
    </source>
</evidence>
<gene>
    <name evidence="3" type="ORF">GCM10014713_30050</name>
</gene>
<proteinExistence type="predicted"/>
<accession>A0A918H2E9</accession>
<evidence type="ECO:0000259" key="2">
    <source>
        <dbReference type="Pfam" id="PF03372"/>
    </source>
</evidence>
<sequence length="320" mass="34671">MKKILAMLGAALLPLSATPAASATGMTTTEVRNLQVMSWNMCGVERWNCQEQGTAQQKIDVVKYHVEKNYVQAALLQEICKNDADTLLTTLNGVSPGWKMSFQPYRWSYTNGTTKLSACKTDADGNDIEPGNVAGTAIVVKAGLANPTAYNLPQPRNAVYPPFHCATATWWDVRLCNAHVVTPPKPTETRPDLRKEQIAEIKRIATSFPKVVLGGDFNTPAPDTLKASEAPVPATTVETDAGTADIWGEGLYGRGPGTPGLLECDQEGTARTGRPTYDGTTKKLDYLFSNQERRWCAVADSAYSDHHVLIKSMAVTVPVG</sequence>
<feature type="chain" id="PRO_5037369240" description="Endonuclease/exonuclease/phosphatase domain-containing protein" evidence="1">
    <location>
        <begin position="24"/>
        <end position="320"/>
    </location>
</feature>
<comment type="caution">
    <text evidence="3">The sequence shown here is derived from an EMBL/GenBank/DDBJ whole genome shotgun (WGS) entry which is preliminary data.</text>
</comment>
<organism evidence="3 4">
    <name type="scientific">Streptomyces purpureus</name>
    <dbReference type="NCBI Taxonomy" id="1951"/>
    <lineage>
        <taxon>Bacteria</taxon>
        <taxon>Bacillati</taxon>
        <taxon>Actinomycetota</taxon>
        <taxon>Actinomycetes</taxon>
        <taxon>Kitasatosporales</taxon>
        <taxon>Streptomycetaceae</taxon>
        <taxon>Streptomyces</taxon>
    </lineage>
</organism>
<reference evidence="3" key="1">
    <citation type="journal article" date="2014" name="Int. J. Syst. Evol. Microbiol.">
        <title>Complete genome sequence of Corynebacterium casei LMG S-19264T (=DSM 44701T), isolated from a smear-ripened cheese.</title>
        <authorList>
            <consortium name="US DOE Joint Genome Institute (JGI-PGF)"/>
            <person name="Walter F."/>
            <person name="Albersmeier A."/>
            <person name="Kalinowski J."/>
            <person name="Ruckert C."/>
        </authorList>
    </citation>
    <scope>NUCLEOTIDE SEQUENCE</scope>
    <source>
        <strain evidence="3">JCM 3172</strain>
    </source>
</reference>
<reference evidence="3" key="2">
    <citation type="submission" date="2020-09" db="EMBL/GenBank/DDBJ databases">
        <authorList>
            <person name="Sun Q."/>
            <person name="Ohkuma M."/>
        </authorList>
    </citation>
    <scope>NUCLEOTIDE SEQUENCE</scope>
    <source>
        <strain evidence="3">JCM 3172</strain>
    </source>
</reference>
<dbReference type="InterPro" id="IPR036691">
    <property type="entry name" value="Endo/exonu/phosph_ase_sf"/>
</dbReference>
<dbReference type="GO" id="GO:0003824">
    <property type="term" value="F:catalytic activity"/>
    <property type="evidence" value="ECO:0007669"/>
    <property type="project" value="InterPro"/>
</dbReference>
<dbReference type="Gene3D" id="3.60.10.10">
    <property type="entry name" value="Endonuclease/exonuclease/phosphatase"/>
    <property type="match status" value="1"/>
</dbReference>
<dbReference type="Pfam" id="PF03372">
    <property type="entry name" value="Exo_endo_phos"/>
    <property type="match status" value="1"/>
</dbReference>